<dbReference type="Proteomes" id="UP000585474">
    <property type="component" value="Unassembled WGS sequence"/>
</dbReference>
<reference evidence="4" key="1">
    <citation type="submission" date="2019-07" db="EMBL/GenBank/DDBJ databases">
        <title>De Novo Assembly of kiwifruit Actinidia rufa.</title>
        <authorList>
            <person name="Sugita-Konishi S."/>
            <person name="Sato K."/>
            <person name="Mori E."/>
            <person name="Abe Y."/>
            <person name="Kisaki G."/>
            <person name="Hamano K."/>
            <person name="Suezawa K."/>
            <person name="Otani M."/>
            <person name="Fukuda T."/>
            <person name="Manabe T."/>
            <person name="Gomi K."/>
            <person name="Tabuchi M."/>
            <person name="Akimitsu K."/>
            <person name="Kataoka I."/>
        </authorList>
    </citation>
    <scope>NUCLEOTIDE SEQUENCE [LARGE SCALE GENOMIC DNA]</scope>
    <source>
        <strain evidence="4">cv. Fuchu</strain>
    </source>
</reference>
<feature type="coiled-coil region" evidence="1">
    <location>
        <begin position="102"/>
        <end position="140"/>
    </location>
</feature>
<feature type="region of interest" description="Disordered" evidence="2">
    <location>
        <begin position="1"/>
        <end position="31"/>
    </location>
</feature>
<name>A0A7J0DK86_9ERIC</name>
<keyword evidence="1" id="KW-0175">Coiled coil</keyword>
<dbReference type="AlphaFoldDB" id="A0A7J0DK86"/>
<feature type="compositionally biased region" description="Low complexity" evidence="2">
    <location>
        <begin position="9"/>
        <end position="24"/>
    </location>
</feature>
<sequence>MLLKEEAKGLSTRSSGSNSSGSFDLNDDDDGEGATDIVAQILTVEPVLMLSSDSEATDDLAFPNVAPTAEDLIEHSFNLGECLKKYFIDLKKSNQRSHTFECELKKSRLDQARNEAEAALEQLNKALQENAELKKVASREVFQKLGTSSNHSAWNAAPLYSNPQDHPQFTRHFFLPGFNEEEYMNQSTNEEVVIAIEVGTIRGNDLSGGRKDANFDVPHGNKLRRGEVERVVGAKGVSADEENPPEE</sequence>
<proteinExistence type="predicted"/>
<dbReference type="EMBL" id="BJWL01000270">
    <property type="protein sequence ID" value="GFS37030.1"/>
    <property type="molecule type" value="Genomic_DNA"/>
</dbReference>
<evidence type="ECO:0000256" key="2">
    <source>
        <dbReference type="SAM" id="MobiDB-lite"/>
    </source>
</evidence>
<protein>
    <submittedName>
        <fullName evidence="3">Uncharacterized protein</fullName>
    </submittedName>
</protein>
<comment type="caution">
    <text evidence="3">The sequence shown here is derived from an EMBL/GenBank/DDBJ whole genome shotgun (WGS) entry which is preliminary data.</text>
</comment>
<evidence type="ECO:0000313" key="4">
    <source>
        <dbReference type="Proteomes" id="UP000585474"/>
    </source>
</evidence>
<organism evidence="3 4">
    <name type="scientific">Actinidia rufa</name>
    <dbReference type="NCBI Taxonomy" id="165716"/>
    <lineage>
        <taxon>Eukaryota</taxon>
        <taxon>Viridiplantae</taxon>
        <taxon>Streptophyta</taxon>
        <taxon>Embryophyta</taxon>
        <taxon>Tracheophyta</taxon>
        <taxon>Spermatophyta</taxon>
        <taxon>Magnoliopsida</taxon>
        <taxon>eudicotyledons</taxon>
        <taxon>Gunneridae</taxon>
        <taxon>Pentapetalae</taxon>
        <taxon>asterids</taxon>
        <taxon>Ericales</taxon>
        <taxon>Actinidiaceae</taxon>
        <taxon>Actinidia</taxon>
    </lineage>
</organism>
<gene>
    <name evidence="3" type="ORF">Acr_00g0049340</name>
</gene>
<accession>A0A7J0DK86</accession>
<evidence type="ECO:0000256" key="1">
    <source>
        <dbReference type="SAM" id="Coils"/>
    </source>
</evidence>
<keyword evidence="4" id="KW-1185">Reference proteome</keyword>
<evidence type="ECO:0000313" key="3">
    <source>
        <dbReference type="EMBL" id="GFS37030.1"/>
    </source>
</evidence>